<dbReference type="PANTHER" id="PTHR45982">
    <property type="entry name" value="REGULATOR OF CHROMOSOME CONDENSATION"/>
    <property type="match status" value="1"/>
</dbReference>
<proteinExistence type="predicted"/>
<dbReference type="SUPFAM" id="SSF81383">
    <property type="entry name" value="F-box domain"/>
    <property type="match status" value="1"/>
</dbReference>
<dbReference type="EMBL" id="KB467876">
    <property type="protein sequence ID" value="PCH36203.1"/>
    <property type="molecule type" value="Genomic_DNA"/>
</dbReference>
<evidence type="ECO:0000256" key="1">
    <source>
        <dbReference type="PROSITE-ProRule" id="PRU00235"/>
    </source>
</evidence>
<evidence type="ECO:0000256" key="2">
    <source>
        <dbReference type="SAM" id="MobiDB-lite"/>
    </source>
</evidence>
<dbReference type="PANTHER" id="PTHR45982:SF3">
    <property type="entry name" value="F-BOX PROTEIN POF9"/>
    <property type="match status" value="1"/>
</dbReference>
<dbReference type="OrthoDB" id="61110at2759"/>
<evidence type="ECO:0000313" key="4">
    <source>
        <dbReference type="Proteomes" id="UP000218811"/>
    </source>
</evidence>
<dbReference type="PROSITE" id="PS50012">
    <property type="entry name" value="RCC1_3"/>
    <property type="match status" value="1"/>
</dbReference>
<dbReference type="InterPro" id="IPR036047">
    <property type="entry name" value="F-box-like_dom_sf"/>
</dbReference>
<feature type="region of interest" description="Disordered" evidence="2">
    <location>
        <begin position="537"/>
        <end position="571"/>
    </location>
</feature>
<dbReference type="STRING" id="742152.A0A2H3J8S8"/>
<reference evidence="3 4" key="1">
    <citation type="journal article" date="2012" name="Science">
        <title>The Paleozoic origin of enzymatic lignin decomposition reconstructed from 31 fungal genomes.</title>
        <authorList>
            <person name="Floudas D."/>
            <person name="Binder M."/>
            <person name="Riley R."/>
            <person name="Barry K."/>
            <person name="Blanchette R.A."/>
            <person name="Henrissat B."/>
            <person name="Martinez A.T."/>
            <person name="Otillar R."/>
            <person name="Spatafora J.W."/>
            <person name="Yadav J.S."/>
            <person name="Aerts A."/>
            <person name="Benoit I."/>
            <person name="Boyd A."/>
            <person name="Carlson A."/>
            <person name="Copeland A."/>
            <person name="Coutinho P.M."/>
            <person name="de Vries R.P."/>
            <person name="Ferreira P."/>
            <person name="Findley K."/>
            <person name="Foster B."/>
            <person name="Gaskell J."/>
            <person name="Glotzer D."/>
            <person name="Gorecki P."/>
            <person name="Heitman J."/>
            <person name="Hesse C."/>
            <person name="Hori C."/>
            <person name="Igarashi K."/>
            <person name="Jurgens J.A."/>
            <person name="Kallen N."/>
            <person name="Kersten P."/>
            <person name="Kohler A."/>
            <person name="Kuees U."/>
            <person name="Kumar T.K.A."/>
            <person name="Kuo A."/>
            <person name="LaButti K."/>
            <person name="Larrondo L.F."/>
            <person name="Lindquist E."/>
            <person name="Ling A."/>
            <person name="Lombard V."/>
            <person name="Lucas S."/>
            <person name="Lundell T."/>
            <person name="Martin R."/>
            <person name="McLaughlin D.J."/>
            <person name="Morgenstern I."/>
            <person name="Morin E."/>
            <person name="Murat C."/>
            <person name="Nagy L.G."/>
            <person name="Nolan M."/>
            <person name="Ohm R.A."/>
            <person name="Patyshakuliyeva A."/>
            <person name="Rokas A."/>
            <person name="Ruiz-Duenas F.J."/>
            <person name="Sabat G."/>
            <person name="Salamov A."/>
            <person name="Samejima M."/>
            <person name="Schmutz J."/>
            <person name="Slot J.C."/>
            <person name="St John F."/>
            <person name="Stenlid J."/>
            <person name="Sun H."/>
            <person name="Sun S."/>
            <person name="Syed K."/>
            <person name="Tsang A."/>
            <person name="Wiebenga A."/>
            <person name="Young D."/>
            <person name="Pisabarro A."/>
            <person name="Eastwood D.C."/>
            <person name="Martin F."/>
            <person name="Cullen D."/>
            <person name="Grigoriev I.V."/>
            <person name="Hibbett D.S."/>
        </authorList>
    </citation>
    <scope>NUCLEOTIDE SEQUENCE [LARGE SCALE GENOMIC DNA]</scope>
    <source>
        <strain evidence="3 4">MD-104</strain>
    </source>
</reference>
<dbReference type="OMA" id="FPYLDAK"/>
<dbReference type="Gene3D" id="2.130.10.30">
    <property type="entry name" value="Regulator of chromosome condensation 1/beta-lactamase-inhibitor protein II"/>
    <property type="match status" value="2"/>
</dbReference>
<dbReference type="SUPFAM" id="SSF50985">
    <property type="entry name" value="RCC1/BLIP-II"/>
    <property type="match status" value="1"/>
</dbReference>
<sequence length="583" mass="64295">MPALTDLPVELFLDHLFPLLLVGDLLRFSATNQYFYNLASDEAYWHRRIQEDFNFSGHETARTSGWKFLYKRFARPKVFVWGEVSHGRLGLAKDAIPHTRVHNGVPYPVELRIPGARIVSLMAGGMSLHALDSEGRIFVCGELNGHGFGALQSEGFSMPQKQASRPMRLDIPARFRSLSCGRLHLAALDSSSQVWTFASWGRPYKLTSHLLDRSSPDATPIQVESGWAFCSTLTASGDVLVWWPFGNRMKEARSAKESELDAQGDATKAVPTAQDPYVIPCYTWEMQGIDPVLLPPILSGGLPELPDAGLSEEDEAAGTKLVKIAGLDDAIIGLTNKGHVLMYDNLTGEDDYRRGSWQYLHKFSELAQIRNHPTFEDTSTLRITHISAQFRTFCAYSTGEHSVVLMGKPSESTNPTILPELQNRNIISVVLGDYHYGALTEQGQLLTWGGFSKGALGLGDPSTMLAGQPGGFATEDAAAAARRSRYFGASPPELLVPTEVRFDHQDREDRRRERFCFAAAAGGWHMGALVIDLEPSEEEADEVQDMPGAFPQDDSAMPGPPHDFPQAPGEYPMIPFRRGGGVF</sequence>
<name>A0A2H3J8S8_WOLCO</name>
<gene>
    <name evidence="3" type="ORF">WOLCODRAFT_140250</name>
</gene>
<dbReference type="GO" id="GO:0005737">
    <property type="term" value="C:cytoplasm"/>
    <property type="evidence" value="ECO:0007669"/>
    <property type="project" value="TreeGrafter"/>
</dbReference>
<dbReference type="Gene3D" id="1.20.1280.50">
    <property type="match status" value="1"/>
</dbReference>
<dbReference type="InterPro" id="IPR000408">
    <property type="entry name" value="Reg_chr_condens"/>
</dbReference>
<protein>
    <submittedName>
        <fullName evidence="3">RCC1/BLIP-II</fullName>
    </submittedName>
</protein>
<organism evidence="3 4">
    <name type="scientific">Wolfiporia cocos (strain MD-104)</name>
    <name type="common">Brown rot fungus</name>
    <dbReference type="NCBI Taxonomy" id="742152"/>
    <lineage>
        <taxon>Eukaryota</taxon>
        <taxon>Fungi</taxon>
        <taxon>Dikarya</taxon>
        <taxon>Basidiomycota</taxon>
        <taxon>Agaricomycotina</taxon>
        <taxon>Agaricomycetes</taxon>
        <taxon>Polyporales</taxon>
        <taxon>Phaeolaceae</taxon>
        <taxon>Wolfiporia</taxon>
    </lineage>
</organism>
<evidence type="ECO:0000313" key="3">
    <source>
        <dbReference type="EMBL" id="PCH36203.1"/>
    </source>
</evidence>
<dbReference type="InterPro" id="IPR009091">
    <property type="entry name" value="RCC1/BLIP-II"/>
</dbReference>
<dbReference type="GO" id="GO:0005085">
    <property type="term" value="F:guanyl-nucleotide exchange factor activity"/>
    <property type="evidence" value="ECO:0007669"/>
    <property type="project" value="TreeGrafter"/>
</dbReference>
<keyword evidence="4" id="KW-1185">Reference proteome</keyword>
<dbReference type="Proteomes" id="UP000218811">
    <property type="component" value="Unassembled WGS sequence"/>
</dbReference>
<dbReference type="AlphaFoldDB" id="A0A2H3J8S8"/>
<accession>A0A2H3J8S8</accession>
<feature type="repeat" description="RCC1" evidence="1">
    <location>
        <begin position="76"/>
        <end position="134"/>
    </location>
</feature>
<dbReference type="InterPro" id="IPR051553">
    <property type="entry name" value="Ran_GTPase-activating"/>
</dbReference>